<comment type="caution">
    <text evidence="4">The sequence shown here is derived from an EMBL/GenBank/DDBJ whole genome shotgun (WGS) entry which is preliminary data.</text>
</comment>
<accession>A0A4Z0D872</accession>
<dbReference type="SMART" id="SM01007">
    <property type="entry name" value="Aldolase_II"/>
    <property type="match status" value="1"/>
</dbReference>
<dbReference type="GO" id="GO:0005829">
    <property type="term" value="C:cytosol"/>
    <property type="evidence" value="ECO:0007669"/>
    <property type="project" value="TreeGrafter"/>
</dbReference>
<dbReference type="AlphaFoldDB" id="A0A4Z0D872"/>
<keyword evidence="1" id="KW-0479">Metal-binding</keyword>
<dbReference type="PANTHER" id="PTHR22789:SF0">
    <property type="entry name" value="3-OXO-TETRONATE 4-PHOSPHATE DECARBOXYLASE-RELATED"/>
    <property type="match status" value="1"/>
</dbReference>
<sequence>MLLLNEREFLVEYGKKLIDKNLTKGTSGNLSIFNREKELFAITPSGIDYYETRIEDIVIMNLNGNVVEGNKKPSSDYNLHRIFYVNRDDINAIVHAHTVYSTVLSCLKMSLPAVHYMIASAGKDVRCAEYATFGTEELAKNAYDAMRDRKAVLLANHGVLTAGKDIFEAFSILEDVEYVSELYIKAKNLGEPVIIDDKEMGKIIEKFKSYGQK</sequence>
<dbReference type="Gene3D" id="3.40.225.10">
    <property type="entry name" value="Class II aldolase/adducin N-terminal domain"/>
    <property type="match status" value="1"/>
</dbReference>
<dbReference type="OrthoDB" id="9786287at2"/>
<dbReference type="EC" id="4.1.2.17" evidence="4"/>
<gene>
    <name evidence="4" type="ORF">E4100_02980</name>
</gene>
<proteinExistence type="predicted"/>
<dbReference type="NCBIfam" id="NF005302">
    <property type="entry name" value="PRK06833.1"/>
    <property type="match status" value="1"/>
</dbReference>
<dbReference type="RefSeq" id="WP_135270557.1">
    <property type="nucleotide sequence ID" value="NZ_SRIB01000003.1"/>
</dbReference>
<name>A0A4Z0D872_9FIRM</name>
<dbReference type="GO" id="GO:0008738">
    <property type="term" value="F:L-fuculose-phosphate aldolase activity"/>
    <property type="evidence" value="ECO:0007669"/>
    <property type="project" value="UniProtKB-EC"/>
</dbReference>
<dbReference type="GO" id="GO:0019323">
    <property type="term" value="P:pentose catabolic process"/>
    <property type="evidence" value="ECO:0007669"/>
    <property type="project" value="TreeGrafter"/>
</dbReference>
<dbReference type="EMBL" id="SRIB01000003">
    <property type="protein sequence ID" value="TFZ41076.1"/>
    <property type="molecule type" value="Genomic_DNA"/>
</dbReference>
<evidence type="ECO:0000313" key="5">
    <source>
        <dbReference type="Proteomes" id="UP000298381"/>
    </source>
</evidence>
<reference evidence="4 5" key="1">
    <citation type="submission" date="2019-03" db="EMBL/GenBank/DDBJ databases">
        <title>Draft genome sequence data and analysis of a Fermenting Bacterium, Soehngenia longevitae strain 1933PT, isolated from petroleum reservoir in Azerbaijan.</title>
        <authorList>
            <person name="Grouzdev D.S."/>
            <person name="Bidzhieva S.K."/>
            <person name="Sokolova D.S."/>
            <person name="Tourova T.P."/>
            <person name="Poltaraus A.B."/>
            <person name="Nazina T.N."/>
        </authorList>
    </citation>
    <scope>NUCLEOTIDE SEQUENCE [LARGE SCALE GENOMIC DNA]</scope>
    <source>
        <strain evidence="4 5">1933P</strain>
    </source>
</reference>
<dbReference type="PANTHER" id="PTHR22789">
    <property type="entry name" value="FUCULOSE PHOSPHATE ALDOLASE"/>
    <property type="match status" value="1"/>
</dbReference>
<evidence type="ECO:0000256" key="2">
    <source>
        <dbReference type="ARBA" id="ARBA00023239"/>
    </source>
</evidence>
<dbReference type="SUPFAM" id="SSF53639">
    <property type="entry name" value="AraD/HMP-PK domain-like"/>
    <property type="match status" value="1"/>
</dbReference>
<dbReference type="GO" id="GO:0046872">
    <property type="term" value="F:metal ion binding"/>
    <property type="evidence" value="ECO:0007669"/>
    <property type="project" value="UniProtKB-KW"/>
</dbReference>
<dbReference type="Proteomes" id="UP000298381">
    <property type="component" value="Unassembled WGS sequence"/>
</dbReference>
<evidence type="ECO:0000256" key="1">
    <source>
        <dbReference type="ARBA" id="ARBA00022723"/>
    </source>
</evidence>
<keyword evidence="2 4" id="KW-0456">Lyase</keyword>
<protein>
    <submittedName>
        <fullName evidence="4">L-fuculose-phosphate aldolase</fullName>
        <ecNumber evidence="4">4.1.2.17</ecNumber>
    </submittedName>
</protein>
<dbReference type="InterPro" id="IPR050197">
    <property type="entry name" value="Aldolase_class_II_sugar_metab"/>
</dbReference>
<keyword evidence="5" id="KW-1185">Reference proteome</keyword>
<dbReference type="InterPro" id="IPR036409">
    <property type="entry name" value="Aldolase_II/adducin_N_sf"/>
</dbReference>
<organism evidence="4 5">
    <name type="scientific">Soehngenia longivitae</name>
    <dbReference type="NCBI Taxonomy" id="2562294"/>
    <lineage>
        <taxon>Bacteria</taxon>
        <taxon>Bacillati</taxon>
        <taxon>Bacillota</taxon>
        <taxon>Tissierellia</taxon>
        <taxon>Tissierellales</taxon>
        <taxon>Tissierellaceae</taxon>
        <taxon>Soehngenia</taxon>
    </lineage>
</organism>
<dbReference type="Pfam" id="PF00596">
    <property type="entry name" value="Aldolase_II"/>
    <property type="match status" value="1"/>
</dbReference>
<dbReference type="InterPro" id="IPR001303">
    <property type="entry name" value="Aldolase_II/adducin_N"/>
</dbReference>
<evidence type="ECO:0000313" key="4">
    <source>
        <dbReference type="EMBL" id="TFZ41076.1"/>
    </source>
</evidence>
<feature type="domain" description="Class II aldolase/adducin N-terminal" evidence="3">
    <location>
        <begin position="8"/>
        <end position="184"/>
    </location>
</feature>
<evidence type="ECO:0000259" key="3">
    <source>
        <dbReference type="SMART" id="SM01007"/>
    </source>
</evidence>